<dbReference type="EMBL" id="JAKKPZ010000042">
    <property type="protein sequence ID" value="KAI1707222.1"/>
    <property type="molecule type" value="Genomic_DNA"/>
</dbReference>
<dbReference type="Proteomes" id="UP001201812">
    <property type="component" value="Unassembled WGS sequence"/>
</dbReference>
<protein>
    <submittedName>
        <fullName evidence="2">Uncharacterized protein</fullName>
    </submittedName>
</protein>
<dbReference type="AlphaFoldDB" id="A0AAD4N095"/>
<gene>
    <name evidence="2" type="ORF">DdX_12601</name>
</gene>
<evidence type="ECO:0000313" key="3">
    <source>
        <dbReference type="Proteomes" id="UP001201812"/>
    </source>
</evidence>
<keyword evidence="3" id="KW-1185">Reference proteome</keyword>
<proteinExistence type="predicted"/>
<name>A0AAD4N095_9BILA</name>
<organism evidence="2 3">
    <name type="scientific">Ditylenchus destructor</name>
    <dbReference type="NCBI Taxonomy" id="166010"/>
    <lineage>
        <taxon>Eukaryota</taxon>
        <taxon>Metazoa</taxon>
        <taxon>Ecdysozoa</taxon>
        <taxon>Nematoda</taxon>
        <taxon>Chromadorea</taxon>
        <taxon>Rhabditida</taxon>
        <taxon>Tylenchina</taxon>
        <taxon>Tylenchomorpha</taxon>
        <taxon>Sphaerularioidea</taxon>
        <taxon>Anguinidae</taxon>
        <taxon>Anguininae</taxon>
        <taxon>Ditylenchus</taxon>
    </lineage>
</organism>
<comment type="caution">
    <text evidence="2">The sequence shown here is derived from an EMBL/GenBank/DDBJ whole genome shotgun (WGS) entry which is preliminary data.</text>
</comment>
<evidence type="ECO:0000313" key="2">
    <source>
        <dbReference type="EMBL" id="KAI1707222.1"/>
    </source>
</evidence>
<accession>A0AAD4N095</accession>
<sequence length="147" mass="17806">MPIDHGFTEEECERIAQLIEHKDGLYSQEDKALIAKFDALPIEQKFYRNAEQIEEYKRQWKKERDERTRQHWEQWEKEQGVTVAEREEIIRKNRQAMEDEPLPDEDPKCSIEKGSLSNEESQEYTEEDLEWLEQEISLNAKFFLQKK</sequence>
<reference evidence="2" key="1">
    <citation type="submission" date="2022-01" db="EMBL/GenBank/DDBJ databases">
        <title>Genome Sequence Resource for Two Populations of Ditylenchus destructor, the Migratory Endoparasitic Phytonematode.</title>
        <authorList>
            <person name="Zhang H."/>
            <person name="Lin R."/>
            <person name="Xie B."/>
        </authorList>
    </citation>
    <scope>NUCLEOTIDE SEQUENCE</scope>
    <source>
        <strain evidence="2">BazhouSP</strain>
    </source>
</reference>
<evidence type="ECO:0000256" key="1">
    <source>
        <dbReference type="SAM" id="MobiDB-lite"/>
    </source>
</evidence>
<feature type="region of interest" description="Disordered" evidence="1">
    <location>
        <begin position="93"/>
        <end position="124"/>
    </location>
</feature>